<keyword evidence="2" id="KW-1185">Reference proteome</keyword>
<protein>
    <submittedName>
        <fullName evidence="1">Uncharacterized protein</fullName>
    </submittedName>
</protein>
<sequence>MSTKLLHPAQTHWSPWLLRRFFEADSSNPTLESLKDSVSGVELAHPSTRAYNRFSIDRCHFVDNPYRVRSEQHFATTGWSRKIAT</sequence>
<gene>
    <name evidence="1" type="ORF">FB472_1641</name>
</gene>
<evidence type="ECO:0000313" key="1">
    <source>
        <dbReference type="EMBL" id="TQO20034.1"/>
    </source>
</evidence>
<dbReference type="Proteomes" id="UP000316560">
    <property type="component" value="Unassembled WGS sequence"/>
</dbReference>
<proteinExistence type="predicted"/>
<dbReference type="AlphaFoldDB" id="A0A8H2PY64"/>
<organism evidence="1 2">
    <name type="scientific">Rhodoglobus vestalii</name>
    <dbReference type="NCBI Taxonomy" id="193384"/>
    <lineage>
        <taxon>Bacteria</taxon>
        <taxon>Bacillati</taxon>
        <taxon>Actinomycetota</taxon>
        <taxon>Actinomycetes</taxon>
        <taxon>Micrococcales</taxon>
        <taxon>Microbacteriaceae</taxon>
        <taxon>Rhodoglobus</taxon>
    </lineage>
</organism>
<comment type="caution">
    <text evidence="1">The sequence shown here is derived from an EMBL/GenBank/DDBJ whole genome shotgun (WGS) entry which is preliminary data.</text>
</comment>
<reference evidence="1 2" key="1">
    <citation type="submission" date="2019-06" db="EMBL/GenBank/DDBJ databases">
        <title>Sequencing the genomes of 1000 actinobacteria strains.</title>
        <authorList>
            <person name="Klenk H.-P."/>
        </authorList>
    </citation>
    <scope>NUCLEOTIDE SEQUENCE [LARGE SCALE GENOMIC DNA]</scope>
    <source>
        <strain evidence="1 2">DSM 21947</strain>
    </source>
</reference>
<dbReference type="EMBL" id="VFRA01000001">
    <property type="protein sequence ID" value="TQO20034.1"/>
    <property type="molecule type" value="Genomic_DNA"/>
</dbReference>
<accession>A0A8H2PY64</accession>
<name>A0A8H2PY64_9MICO</name>
<evidence type="ECO:0000313" key="2">
    <source>
        <dbReference type="Proteomes" id="UP000316560"/>
    </source>
</evidence>